<sequence length="141" mass="16018">MKYIFIIASLLLTTLVWAQDSSPIEKVETPRIVSKLYFGEQLKFNDIELKFVDVLQDSRCPKNVNCIWAGEVVVLVDVFKNGNKTTQKKVTLSPKSHLQDLTGNLFSSEDLSISGFNILPYPVSGTKTKIEDYYIQLDIRN</sequence>
<accession>A0ABW5WMM7</accession>
<keyword evidence="3" id="KW-1185">Reference proteome</keyword>
<dbReference type="RefSeq" id="WP_183485038.1">
    <property type="nucleotide sequence ID" value="NZ_JBHUOV010000001.1"/>
</dbReference>
<evidence type="ECO:0000256" key="1">
    <source>
        <dbReference type="SAM" id="SignalP"/>
    </source>
</evidence>
<reference evidence="3" key="1">
    <citation type="journal article" date="2019" name="Int. J. Syst. Evol. Microbiol.">
        <title>The Global Catalogue of Microorganisms (GCM) 10K type strain sequencing project: providing services to taxonomists for standard genome sequencing and annotation.</title>
        <authorList>
            <consortium name="The Broad Institute Genomics Platform"/>
            <consortium name="The Broad Institute Genome Sequencing Center for Infectious Disease"/>
            <person name="Wu L."/>
            <person name="Ma J."/>
        </authorList>
    </citation>
    <scope>NUCLEOTIDE SEQUENCE [LARGE SCALE GENOMIC DNA]</scope>
    <source>
        <strain evidence="3">KCTC 32141</strain>
    </source>
</reference>
<evidence type="ECO:0000313" key="3">
    <source>
        <dbReference type="Proteomes" id="UP001597533"/>
    </source>
</evidence>
<feature type="signal peptide" evidence="1">
    <location>
        <begin position="1"/>
        <end position="18"/>
    </location>
</feature>
<proteinExistence type="predicted"/>
<keyword evidence="1" id="KW-0732">Signal</keyword>
<organism evidence="2 3">
    <name type="scientific">Lacinutrix iliipiscaria</name>
    <dbReference type="NCBI Taxonomy" id="1230532"/>
    <lineage>
        <taxon>Bacteria</taxon>
        <taxon>Pseudomonadati</taxon>
        <taxon>Bacteroidota</taxon>
        <taxon>Flavobacteriia</taxon>
        <taxon>Flavobacteriales</taxon>
        <taxon>Flavobacteriaceae</taxon>
        <taxon>Lacinutrix</taxon>
    </lineage>
</organism>
<dbReference type="Proteomes" id="UP001597533">
    <property type="component" value="Unassembled WGS sequence"/>
</dbReference>
<evidence type="ECO:0000313" key="2">
    <source>
        <dbReference type="EMBL" id="MFD2822416.1"/>
    </source>
</evidence>
<gene>
    <name evidence="2" type="ORF">ACFS5M_01970</name>
</gene>
<feature type="chain" id="PRO_5047542114" evidence="1">
    <location>
        <begin position="19"/>
        <end position="141"/>
    </location>
</feature>
<dbReference type="EMBL" id="JBHUOV010000001">
    <property type="protein sequence ID" value="MFD2822416.1"/>
    <property type="molecule type" value="Genomic_DNA"/>
</dbReference>
<comment type="caution">
    <text evidence="2">The sequence shown here is derived from an EMBL/GenBank/DDBJ whole genome shotgun (WGS) entry which is preliminary data.</text>
</comment>
<protein>
    <submittedName>
        <fullName evidence="2">Uncharacterized protein</fullName>
    </submittedName>
</protein>
<name>A0ABW5WMM7_9FLAO</name>